<gene>
    <name evidence="2" type="ORF">NDU88_000346</name>
</gene>
<accession>A0AAV7S6J8</accession>
<reference evidence="2" key="1">
    <citation type="journal article" date="2022" name="bioRxiv">
        <title>Sequencing and chromosome-scale assembly of the giantPleurodeles waltlgenome.</title>
        <authorList>
            <person name="Brown T."/>
            <person name="Elewa A."/>
            <person name="Iarovenko S."/>
            <person name="Subramanian E."/>
            <person name="Araus A.J."/>
            <person name="Petzold A."/>
            <person name="Susuki M."/>
            <person name="Suzuki K.-i.T."/>
            <person name="Hayashi T."/>
            <person name="Toyoda A."/>
            <person name="Oliveira C."/>
            <person name="Osipova E."/>
            <person name="Leigh N.D."/>
            <person name="Simon A."/>
            <person name="Yun M.H."/>
        </authorList>
    </citation>
    <scope>NUCLEOTIDE SEQUENCE</scope>
    <source>
        <strain evidence="2">20211129_DDA</strain>
        <tissue evidence="2">Liver</tissue>
    </source>
</reference>
<keyword evidence="3" id="KW-1185">Reference proteome</keyword>
<name>A0AAV7S6J8_PLEWA</name>
<organism evidence="2 3">
    <name type="scientific">Pleurodeles waltl</name>
    <name type="common">Iberian ribbed newt</name>
    <dbReference type="NCBI Taxonomy" id="8319"/>
    <lineage>
        <taxon>Eukaryota</taxon>
        <taxon>Metazoa</taxon>
        <taxon>Chordata</taxon>
        <taxon>Craniata</taxon>
        <taxon>Vertebrata</taxon>
        <taxon>Euteleostomi</taxon>
        <taxon>Amphibia</taxon>
        <taxon>Batrachia</taxon>
        <taxon>Caudata</taxon>
        <taxon>Salamandroidea</taxon>
        <taxon>Salamandridae</taxon>
        <taxon>Pleurodelinae</taxon>
        <taxon>Pleurodeles</taxon>
    </lineage>
</organism>
<feature type="compositionally biased region" description="Basic and acidic residues" evidence="1">
    <location>
        <begin position="29"/>
        <end position="48"/>
    </location>
</feature>
<sequence length="68" mass="7311">MGTPTDAHYVDFRVPSQKGTTDSGAGGKEFSRRTPPGEEEKETPRQEETEADDAQENQGGRAEGDCAP</sequence>
<evidence type="ECO:0000313" key="2">
    <source>
        <dbReference type="EMBL" id="KAJ1159842.1"/>
    </source>
</evidence>
<comment type="caution">
    <text evidence="2">The sequence shown here is derived from an EMBL/GenBank/DDBJ whole genome shotgun (WGS) entry which is preliminary data.</text>
</comment>
<protein>
    <submittedName>
        <fullName evidence="2">Uncharacterized protein</fullName>
    </submittedName>
</protein>
<evidence type="ECO:0000313" key="3">
    <source>
        <dbReference type="Proteomes" id="UP001066276"/>
    </source>
</evidence>
<proteinExistence type="predicted"/>
<dbReference type="AlphaFoldDB" id="A0AAV7S6J8"/>
<dbReference type="EMBL" id="JANPWB010000008">
    <property type="protein sequence ID" value="KAJ1159842.1"/>
    <property type="molecule type" value="Genomic_DNA"/>
</dbReference>
<dbReference type="Proteomes" id="UP001066276">
    <property type="component" value="Chromosome 4_2"/>
</dbReference>
<feature type="region of interest" description="Disordered" evidence="1">
    <location>
        <begin position="1"/>
        <end position="68"/>
    </location>
</feature>
<evidence type="ECO:0000256" key="1">
    <source>
        <dbReference type="SAM" id="MobiDB-lite"/>
    </source>
</evidence>